<gene>
    <name evidence="2" type="ORF">AMATHDRAFT_144143</name>
</gene>
<dbReference type="Proteomes" id="UP000242287">
    <property type="component" value="Unassembled WGS sequence"/>
</dbReference>
<accession>A0A2A9NR40</accession>
<dbReference type="OrthoDB" id="7344096at2759"/>
<sequence>LNYLVKIDERGRLRWHRNNQLVDTTAGKWKDAGNGGGIVPRSMSLDNKPSKLPSKDIPMVSESEGERINPDNHVATQISGSNSFNRFFHRHFTIRGIAKRLVRRIMRNNTWIYVSVCASSLGCGFAND</sequence>
<evidence type="ECO:0000256" key="1">
    <source>
        <dbReference type="SAM" id="MobiDB-lite"/>
    </source>
</evidence>
<protein>
    <submittedName>
        <fullName evidence="2">Uncharacterized protein</fullName>
    </submittedName>
</protein>
<evidence type="ECO:0000313" key="3">
    <source>
        <dbReference type="Proteomes" id="UP000242287"/>
    </source>
</evidence>
<dbReference type="EMBL" id="KZ301997">
    <property type="protein sequence ID" value="PFH50791.1"/>
    <property type="molecule type" value="Genomic_DNA"/>
</dbReference>
<proteinExistence type="predicted"/>
<organism evidence="2 3">
    <name type="scientific">Amanita thiersii Skay4041</name>
    <dbReference type="NCBI Taxonomy" id="703135"/>
    <lineage>
        <taxon>Eukaryota</taxon>
        <taxon>Fungi</taxon>
        <taxon>Dikarya</taxon>
        <taxon>Basidiomycota</taxon>
        <taxon>Agaricomycotina</taxon>
        <taxon>Agaricomycetes</taxon>
        <taxon>Agaricomycetidae</taxon>
        <taxon>Agaricales</taxon>
        <taxon>Pluteineae</taxon>
        <taxon>Amanitaceae</taxon>
        <taxon>Amanita</taxon>
    </lineage>
</organism>
<dbReference type="AlphaFoldDB" id="A0A2A9NR40"/>
<feature type="region of interest" description="Disordered" evidence="1">
    <location>
        <begin position="32"/>
        <end position="67"/>
    </location>
</feature>
<dbReference type="STRING" id="703135.A0A2A9NR40"/>
<evidence type="ECO:0000313" key="2">
    <source>
        <dbReference type="EMBL" id="PFH50791.1"/>
    </source>
</evidence>
<name>A0A2A9NR40_9AGAR</name>
<reference evidence="2 3" key="1">
    <citation type="submission" date="2014-02" db="EMBL/GenBank/DDBJ databases">
        <title>Transposable element dynamics among asymbiotic and ectomycorrhizal Amanita fungi.</title>
        <authorList>
            <consortium name="DOE Joint Genome Institute"/>
            <person name="Hess J."/>
            <person name="Skrede I."/>
            <person name="Wolfe B."/>
            <person name="LaButti K."/>
            <person name="Ohm R.A."/>
            <person name="Grigoriev I.V."/>
            <person name="Pringle A."/>
        </authorList>
    </citation>
    <scope>NUCLEOTIDE SEQUENCE [LARGE SCALE GENOMIC DNA]</scope>
    <source>
        <strain evidence="2 3">SKay4041</strain>
    </source>
</reference>
<keyword evidence="3" id="KW-1185">Reference proteome</keyword>
<feature type="non-terminal residue" evidence="2">
    <location>
        <position position="1"/>
    </location>
</feature>